<name>A0A194X5H5_MOLSC</name>
<dbReference type="RefSeq" id="XP_018069788.1">
    <property type="nucleotide sequence ID" value="XM_018221212.1"/>
</dbReference>
<dbReference type="KEGG" id="psco:LY89DRAFT_750774"/>
<evidence type="ECO:0000313" key="2">
    <source>
        <dbReference type="Proteomes" id="UP000070700"/>
    </source>
</evidence>
<dbReference type="Proteomes" id="UP000070700">
    <property type="component" value="Unassembled WGS sequence"/>
</dbReference>
<reference evidence="1 2" key="1">
    <citation type="submission" date="2015-10" db="EMBL/GenBank/DDBJ databases">
        <title>Full genome of DAOMC 229536 Phialocephala scopiformis, a fungal endophyte of spruce producing the potent anti-insectan compound rugulosin.</title>
        <authorList>
            <consortium name="DOE Joint Genome Institute"/>
            <person name="Walker A.K."/>
            <person name="Frasz S.L."/>
            <person name="Seifert K.A."/>
            <person name="Miller J.D."/>
            <person name="Mondo S.J."/>
            <person name="Labutti K."/>
            <person name="Lipzen A."/>
            <person name="Dockter R."/>
            <person name="Kennedy M."/>
            <person name="Grigoriev I.V."/>
            <person name="Spatafora J.W."/>
        </authorList>
    </citation>
    <scope>NUCLEOTIDE SEQUENCE [LARGE SCALE GENOMIC DNA]</scope>
    <source>
        <strain evidence="1 2">CBS 120377</strain>
    </source>
</reference>
<proteinExistence type="predicted"/>
<dbReference type="EMBL" id="KQ947418">
    <property type="protein sequence ID" value="KUJ15433.1"/>
    <property type="molecule type" value="Genomic_DNA"/>
</dbReference>
<dbReference type="OrthoDB" id="5236983at2759"/>
<evidence type="ECO:0000313" key="1">
    <source>
        <dbReference type="EMBL" id="KUJ15433.1"/>
    </source>
</evidence>
<dbReference type="AlphaFoldDB" id="A0A194X5H5"/>
<dbReference type="GeneID" id="28830938"/>
<organism evidence="1 2">
    <name type="scientific">Mollisia scopiformis</name>
    <name type="common">Conifer needle endophyte fungus</name>
    <name type="synonym">Phialocephala scopiformis</name>
    <dbReference type="NCBI Taxonomy" id="149040"/>
    <lineage>
        <taxon>Eukaryota</taxon>
        <taxon>Fungi</taxon>
        <taxon>Dikarya</taxon>
        <taxon>Ascomycota</taxon>
        <taxon>Pezizomycotina</taxon>
        <taxon>Leotiomycetes</taxon>
        <taxon>Helotiales</taxon>
        <taxon>Mollisiaceae</taxon>
        <taxon>Mollisia</taxon>
    </lineage>
</organism>
<keyword evidence="2" id="KW-1185">Reference proteome</keyword>
<gene>
    <name evidence="1" type="ORF">LY89DRAFT_750774</name>
</gene>
<protein>
    <recommendedName>
        <fullName evidence="3">SprT-like domain-containing protein</fullName>
    </recommendedName>
</protein>
<evidence type="ECO:0008006" key="3">
    <source>
        <dbReference type="Google" id="ProtNLM"/>
    </source>
</evidence>
<sequence length="374" mass="43790">MTSQQDFHIPPSLSRQYFELGNLKLLSNSREAIFAALVAHIEFTARCKPEDIPPRAKRAFARLENQMTWKLGKVDDIENLKLFFDLFNDMYFNGLLTGYCELELIEEYKLQRRRLKLKEAVGLCQPYFPGEGHPRYKEGRVFCTLSVAMSEKRDSVNNRWSGPGQRIKHYLDTLIHEMIHALFDIFTCRCPKGCKEKHNLQGGGGHHLAFQAAAHAIGSADIQYLSRYPCLSLSLTRYESFVGDLQLGYNLPPPSSLKSVDLDINVIMELLKEARVKTFEREKLLRPQLVVNKNNRCIRDEFTVDSRDRHYGFERKWWGSELVSDCDETYFPLYLGKIDVKAPEWAEFKRWRNFEQRAINKYRDFRRATQDQRE</sequence>
<dbReference type="InParanoid" id="A0A194X5H5"/>
<accession>A0A194X5H5</accession>